<evidence type="ECO:0000256" key="1">
    <source>
        <dbReference type="ARBA" id="ARBA00022722"/>
    </source>
</evidence>
<dbReference type="GO" id="GO:0006281">
    <property type="term" value="P:DNA repair"/>
    <property type="evidence" value="ECO:0007669"/>
    <property type="project" value="UniProtKB-KW"/>
</dbReference>
<evidence type="ECO:0000313" key="12">
    <source>
        <dbReference type="Proteomes" id="UP000234857"/>
    </source>
</evidence>
<proteinExistence type="inferred from homology"/>
<dbReference type="HAMAP" id="MF_01486">
    <property type="entry name" value="RecC"/>
    <property type="match status" value="1"/>
</dbReference>
<evidence type="ECO:0000256" key="5">
    <source>
        <dbReference type="ARBA" id="ARBA00022806"/>
    </source>
</evidence>
<dbReference type="Gene3D" id="3.40.50.10930">
    <property type="match status" value="1"/>
</dbReference>
<dbReference type="AlphaFoldDB" id="A0A2N5Z918"/>
<dbReference type="EMBL" id="PKTG01000147">
    <property type="protein sequence ID" value="PLX15146.1"/>
    <property type="molecule type" value="Genomic_DNA"/>
</dbReference>
<evidence type="ECO:0000259" key="10">
    <source>
        <dbReference type="Pfam" id="PF17946"/>
    </source>
</evidence>
<gene>
    <name evidence="11" type="primary">recC</name>
    <name evidence="11" type="ORF">C0601_13695</name>
</gene>
<evidence type="ECO:0000256" key="4">
    <source>
        <dbReference type="ARBA" id="ARBA00022801"/>
    </source>
</evidence>
<sequence>MIENTTLHIYERNRMEDLLKIFSIILENRKFDPLKKEKVVIQSQGMSTWITRELSRQLGIFANIDFVFPNAFIDDLFKKCFKDSYDPEKLTRDVLVFRIMKVLSEDIENNKQKYSQIYDYIDEYTSRNFKISSKLSALYDDYQIFRYEMINRWNSDSNKDDWQAELYREIKPKNIPDRSQLLYKLQKMSFTREEISSLIGTTDIFIFGISVLPPYYLKIFEFLSQYIDVHMFLMNPCREFWVDIKTEREKAHKFIQAAQKSGIENLEESDLHFFTGNTLLAEFGGMGREFFSQLLDTDSQVEVSQTKNQNTPNTLLEHIQDQISELYQSDKDKIKINKDDDSLIISSCHGKRREIEVLKDYILDILQKDPNIQPSDIIVMAPDIQDYYQLVDGVFSKSYAGERLVYSISDLSVRQENQLVDLFLKLISLSKSNIKASDLIELVEDPIIMESFNITENDLVIIRNWVRETNMRVDVVSDDLYTINHGLKQLLSGFLMNEERVFEDSITCYKDIEGSQALLLGNILELIELLKYIQLETKELKTLNEWGTFLHSVVERFEDVDISYSQQKIIRDTISVFTEEKDIQTLSGFDKPVGFETIRLYIERKLGSNISSKGFLSKGITFSSMLPMRSIPFKVICLLGLDQDTFPRKDPKLEFDLIKSHPKLGDRSSRKSDIYLFLEALMSSREYFYMSYIGQDSKDNSQRNPSVVLEQLVEYIETNFYIEDADILDHLIKRHRLQAFHSDYFRPESKLFSYNEENLEVSKAYNLQKTDIKDISINDSLESDIREYTPIDIIRFFKAPCEFYLKNENDIIFLQNDDDVKDYEDYQIDGLQRYILVKKIYE</sequence>
<keyword evidence="3" id="KW-0227">DNA damage</keyword>
<feature type="domain" description="RecC C-terminal" evidence="10">
    <location>
        <begin position="791"/>
        <end position="838"/>
    </location>
</feature>
<keyword evidence="4" id="KW-0378">Hydrolase</keyword>
<dbReference type="Pfam" id="PF17946">
    <property type="entry name" value="RecC_C"/>
    <property type="match status" value="1"/>
</dbReference>
<dbReference type="GO" id="GO:0003677">
    <property type="term" value="F:DNA binding"/>
    <property type="evidence" value="ECO:0007669"/>
    <property type="project" value="UniProtKB-KW"/>
</dbReference>
<dbReference type="NCBIfam" id="TIGR01450">
    <property type="entry name" value="recC"/>
    <property type="match status" value="1"/>
</dbReference>
<keyword evidence="9" id="KW-0234">DNA repair</keyword>
<organism evidence="11 12">
    <name type="scientific">Muiribacterium halophilum</name>
    <dbReference type="NCBI Taxonomy" id="2053465"/>
    <lineage>
        <taxon>Bacteria</taxon>
        <taxon>Candidatus Muiribacteriota</taxon>
        <taxon>Candidatus Muiribacteriia</taxon>
        <taxon>Candidatus Muiribacteriales</taxon>
        <taxon>Candidatus Muiribacteriaceae</taxon>
        <taxon>Candidatus Muiribacterium</taxon>
    </lineage>
</organism>
<name>A0A2N5Z918_MUIH1</name>
<dbReference type="GO" id="GO:0008854">
    <property type="term" value="F:exodeoxyribonuclease V activity"/>
    <property type="evidence" value="ECO:0007669"/>
    <property type="project" value="InterPro"/>
</dbReference>
<protein>
    <submittedName>
        <fullName evidence="11">Exodeoxyribonuclease V subunit gamma</fullName>
    </submittedName>
</protein>
<dbReference type="GO" id="GO:0005524">
    <property type="term" value="F:ATP binding"/>
    <property type="evidence" value="ECO:0007669"/>
    <property type="project" value="UniProtKB-KW"/>
</dbReference>
<keyword evidence="5" id="KW-0347">Helicase</keyword>
<keyword evidence="6" id="KW-0269">Exonuclease</keyword>
<dbReference type="PANTHER" id="PTHR30591:SF1">
    <property type="entry name" value="RECBCD ENZYME SUBUNIT RECC"/>
    <property type="match status" value="1"/>
</dbReference>
<dbReference type="InterPro" id="IPR027417">
    <property type="entry name" value="P-loop_NTPase"/>
</dbReference>
<dbReference type="GO" id="GO:0006310">
    <property type="term" value="P:DNA recombination"/>
    <property type="evidence" value="ECO:0007669"/>
    <property type="project" value="TreeGrafter"/>
</dbReference>
<dbReference type="Proteomes" id="UP000234857">
    <property type="component" value="Unassembled WGS sequence"/>
</dbReference>
<evidence type="ECO:0000256" key="2">
    <source>
        <dbReference type="ARBA" id="ARBA00022741"/>
    </source>
</evidence>
<evidence type="ECO:0000256" key="8">
    <source>
        <dbReference type="ARBA" id="ARBA00023125"/>
    </source>
</evidence>
<dbReference type="Pfam" id="PF04257">
    <property type="entry name" value="Exonuc_V_gamma"/>
    <property type="match status" value="1"/>
</dbReference>
<dbReference type="InterPro" id="IPR006697">
    <property type="entry name" value="RecC"/>
</dbReference>
<accession>A0A2N5Z918</accession>
<evidence type="ECO:0000256" key="9">
    <source>
        <dbReference type="ARBA" id="ARBA00023204"/>
    </source>
</evidence>
<evidence type="ECO:0000256" key="7">
    <source>
        <dbReference type="ARBA" id="ARBA00022840"/>
    </source>
</evidence>
<evidence type="ECO:0000256" key="6">
    <source>
        <dbReference type="ARBA" id="ARBA00022839"/>
    </source>
</evidence>
<keyword evidence="8" id="KW-0238">DNA-binding</keyword>
<reference evidence="11 12" key="1">
    <citation type="submission" date="2017-11" db="EMBL/GenBank/DDBJ databases">
        <title>Genome-resolved metagenomics identifies genetic mobility, metabolic interactions, and unexpected diversity in perchlorate-reducing communities.</title>
        <authorList>
            <person name="Barnum T.P."/>
            <person name="Figueroa I.A."/>
            <person name="Carlstrom C.I."/>
            <person name="Lucas L.N."/>
            <person name="Engelbrektson A.L."/>
            <person name="Coates J.D."/>
        </authorList>
    </citation>
    <scope>NUCLEOTIDE SEQUENCE [LARGE SCALE GENOMIC DNA]</scope>
    <source>
        <strain evidence="11">BM706</strain>
    </source>
</reference>
<dbReference type="InterPro" id="IPR041500">
    <property type="entry name" value="RecC_C"/>
</dbReference>
<keyword evidence="1" id="KW-0540">Nuclease</keyword>
<dbReference type="Gene3D" id="1.10.10.160">
    <property type="match status" value="1"/>
</dbReference>
<dbReference type="SUPFAM" id="SSF52540">
    <property type="entry name" value="P-loop containing nucleoside triphosphate hydrolases"/>
    <property type="match status" value="2"/>
</dbReference>
<dbReference type="GO" id="GO:0009338">
    <property type="term" value="C:exodeoxyribonuclease V complex"/>
    <property type="evidence" value="ECO:0007669"/>
    <property type="project" value="InterPro"/>
</dbReference>
<comment type="caution">
    <text evidence="11">The sequence shown here is derived from an EMBL/GenBank/DDBJ whole genome shotgun (WGS) entry which is preliminary data.</text>
</comment>
<dbReference type="GO" id="GO:0004386">
    <property type="term" value="F:helicase activity"/>
    <property type="evidence" value="ECO:0007669"/>
    <property type="project" value="UniProtKB-KW"/>
</dbReference>
<evidence type="ECO:0000256" key="3">
    <source>
        <dbReference type="ARBA" id="ARBA00022763"/>
    </source>
</evidence>
<dbReference type="InterPro" id="IPR013986">
    <property type="entry name" value="DExx_box_DNA_helicase_dom_sf"/>
</dbReference>
<keyword evidence="2" id="KW-0547">Nucleotide-binding</keyword>
<feature type="non-terminal residue" evidence="11">
    <location>
        <position position="842"/>
    </location>
</feature>
<dbReference type="Gene3D" id="3.40.50.300">
    <property type="entry name" value="P-loop containing nucleotide triphosphate hydrolases"/>
    <property type="match status" value="2"/>
</dbReference>
<dbReference type="PANTHER" id="PTHR30591">
    <property type="entry name" value="RECBCD ENZYME SUBUNIT RECC"/>
    <property type="match status" value="1"/>
</dbReference>
<evidence type="ECO:0000313" key="11">
    <source>
        <dbReference type="EMBL" id="PLX15146.1"/>
    </source>
</evidence>
<keyword evidence="7" id="KW-0067">ATP-binding</keyword>